<keyword evidence="3" id="KW-1185">Reference proteome</keyword>
<protein>
    <submittedName>
        <fullName evidence="2">Uncharacterized protein</fullName>
    </submittedName>
</protein>
<feature type="transmembrane region" description="Helical" evidence="1">
    <location>
        <begin position="60"/>
        <end position="81"/>
    </location>
</feature>
<evidence type="ECO:0000313" key="3">
    <source>
        <dbReference type="Proteomes" id="UP000824782"/>
    </source>
</evidence>
<comment type="caution">
    <text evidence="2">The sequence shown here is derived from an EMBL/GenBank/DDBJ whole genome shotgun (WGS) entry which is preliminary data.</text>
</comment>
<name>A0AAV7CVY8_ENGPU</name>
<dbReference type="Proteomes" id="UP000824782">
    <property type="component" value="Unassembled WGS sequence"/>
</dbReference>
<reference evidence="2" key="1">
    <citation type="thesis" date="2020" institute="ProQuest LLC" country="789 East Eisenhower Parkway, Ann Arbor, MI, USA">
        <title>Comparative Genomics and Chromosome Evolution.</title>
        <authorList>
            <person name="Mudd A.B."/>
        </authorList>
    </citation>
    <scope>NUCLEOTIDE SEQUENCE</scope>
    <source>
        <strain evidence="2">237g6f4</strain>
        <tissue evidence="2">Blood</tissue>
    </source>
</reference>
<gene>
    <name evidence="2" type="ORF">GDO81_006221</name>
</gene>
<sequence>MGPGLLHDPYVDMTSHLFLLHIRSALCHSRWSGMGGPLLITPPSDSYSDKRGSGARDMEGYQTIMFGFFHLLTLCTLGSYVTPFRICAFNGQHFGEKKVANDEILNVVVKVRREQRHEIYQVAILCGSVTWCLIPCYLSR</sequence>
<keyword evidence="1" id="KW-1133">Transmembrane helix</keyword>
<keyword evidence="1" id="KW-0812">Transmembrane</keyword>
<proteinExistence type="predicted"/>
<accession>A0AAV7CVY8</accession>
<dbReference type="AlphaFoldDB" id="A0AAV7CVY8"/>
<dbReference type="EMBL" id="WNYA01000002">
    <property type="protein sequence ID" value="KAG8589032.1"/>
    <property type="molecule type" value="Genomic_DNA"/>
</dbReference>
<evidence type="ECO:0000313" key="2">
    <source>
        <dbReference type="EMBL" id="KAG8589031.1"/>
    </source>
</evidence>
<dbReference type="EMBL" id="WNYA01000002">
    <property type="protein sequence ID" value="KAG8589031.1"/>
    <property type="molecule type" value="Genomic_DNA"/>
</dbReference>
<organism evidence="2 3">
    <name type="scientific">Engystomops pustulosus</name>
    <name type="common">Tungara frog</name>
    <name type="synonym">Physalaemus pustulosus</name>
    <dbReference type="NCBI Taxonomy" id="76066"/>
    <lineage>
        <taxon>Eukaryota</taxon>
        <taxon>Metazoa</taxon>
        <taxon>Chordata</taxon>
        <taxon>Craniata</taxon>
        <taxon>Vertebrata</taxon>
        <taxon>Euteleostomi</taxon>
        <taxon>Amphibia</taxon>
        <taxon>Batrachia</taxon>
        <taxon>Anura</taxon>
        <taxon>Neobatrachia</taxon>
        <taxon>Hyloidea</taxon>
        <taxon>Leptodactylidae</taxon>
        <taxon>Leiuperinae</taxon>
        <taxon>Engystomops</taxon>
    </lineage>
</organism>
<keyword evidence="1" id="KW-0472">Membrane</keyword>
<evidence type="ECO:0000256" key="1">
    <source>
        <dbReference type="SAM" id="Phobius"/>
    </source>
</evidence>